<reference evidence="2 3" key="1">
    <citation type="submission" date="2017-12" db="EMBL/GenBank/DDBJ databases">
        <title>Anaerobic carbon monoxide metabolism by Pleomorphomonas carboxyditropha sp. nov., a new mesophilic hydrogenogenic carboxidotroph.</title>
        <authorList>
            <person name="Esquivel-Elizondo S."/>
            <person name="Krajmalnik-Brown R."/>
        </authorList>
    </citation>
    <scope>NUCLEOTIDE SEQUENCE [LARGE SCALE GENOMIC DNA]</scope>
    <source>
        <strain evidence="2 3">R5-392</strain>
    </source>
</reference>
<feature type="coiled-coil region" evidence="1">
    <location>
        <begin position="61"/>
        <end position="88"/>
    </location>
</feature>
<sequence length="100" mass="10699">MTTGPQGRIYDEFAKLMNDAAGLAQSAGREVSSAFRAQGERLASELDLVRREDLETVQDIATRALSEVERLTARVAELEARLAADNVTHSEAGPGTVDGP</sequence>
<dbReference type="RefSeq" id="WP_101290316.1">
    <property type="nucleotide sequence ID" value="NZ_FOUQ01000014.1"/>
</dbReference>
<evidence type="ECO:0000313" key="2">
    <source>
        <dbReference type="EMBL" id="PKR88249.1"/>
    </source>
</evidence>
<evidence type="ECO:0000313" key="3">
    <source>
        <dbReference type="Proteomes" id="UP000233491"/>
    </source>
</evidence>
<evidence type="ECO:0000256" key="1">
    <source>
        <dbReference type="SAM" id="Coils"/>
    </source>
</evidence>
<keyword evidence="3" id="KW-1185">Reference proteome</keyword>
<comment type="caution">
    <text evidence="2">The sequence shown here is derived from an EMBL/GenBank/DDBJ whole genome shotgun (WGS) entry which is preliminary data.</text>
</comment>
<name>A0A1I4VZY4_9HYPH</name>
<gene>
    <name evidence="2" type="ORF">CXZ10_15745</name>
</gene>
<dbReference type="AlphaFoldDB" id="A0A1I4VZY4"/>
<dbReference type="InterPro" id="IPR007475">
    <property type="entry name" value="UbiK"/>
</dbReference>
<organism evidence="2 3">
    <name type="scientific">Pleomorphomonas diazotrophica</name>
    <dbReference type="NCBI Taxonomy" id="1166257"/>
    <lineage>
        <taxon>Bacteria</taxon>
        <taxon>Pseudomonadati</taxon>
        <taxon>Pseudomonadota</taxon>
        <taxon>Alphaproteobacteria</taxon>
        <taxon>Hyphomicrobiales</taxon>
        <taxon>Pleomorphomonadaceae</taxon>
        <taxon>Pleomorphomonas</taxon>
    </lineage>
</organism>
<proteinExistence type="predicted"/>
<keyword evidence="1" id="KW-0175">Coiled coil</keyword>
<dbReference type="EMBL" id="PJNW01000013">
    <property type="protein sequence ID" value="PKR88249.1"/>
    <property type="molecule type" value="Genomic_DNA"/>
</dbReference>
<dbReference type="OrthoDB" id="7392124at2"/>
<dbReference type="Proteomes" id="UP000233491">
    <property type="component" value="Unassembled WGS sequence"/>
</dbReference>
<protein>
    <submittedName>
        <fullName evidence="2">Pyrroline-5-carboxylate reductase</fullName>
    </submittedName>
</protein>
<accession>A0A1I4VZY4</accession>
<dbReference type="Pfam" id="PF04380">
    <property type="entry name" value="BMFP"/>
    <property type="match status" value="1"/>
</dbReference>